<dbReference type="InterPro" id="IPR029063">
    <property type="entry name" value="SAM-dependent_MTases_sf"/>
</dbReference>
<evidence type="ECO:0000313" key="2">
    <source>
        <dbReference type="Proteomes" id="UP000236630"/>
    </source>
</evidence>
<comment type="caution">
    <text evidence="1">The sequence shown here is derived from an EMBL/GenBank/DDBJ whole genome shotgun (WGS) entry which is preliminary data.</text>
</comment>
<organism evidence="1 2">
    <name type="scientific">Citrus unshiu</name>
    <name type="common">Satsuma mandarin</name>
    <name type="synonym">Citrus nobilis var. unshiu</name>
    <dbReference type="NCBI Taxonomy" id="55188"/>
    <lineage>
        <taxon>Eukaryota</taxon>
        <taxon>Viridiplantae</taxon>
        <taxon>Streptophyta</taxon>
        <taxon>Embryophyta</taxon>
        <taxon>Tracheophyta</taxon>
        <taxon>Spermatophyta</taxon>
        <taxon>Magnoliopsida</taxon>
        <taxon>eudicotyledons</taxon>
        <taxon>Gunneridae</taxon>
        <taxon>Pentapetalae</taxon>
        <taxon>rosids</taxon>
        <taxon>malvids</taxon>
        <taxon>Sapindales</taxon>
        <taxon>Rutaceae</taxon>
        <taxon>Aurantioideae</taxon>
        <taxon>Citrus</taxon>
    </lineage>
</organism>
<dbReference type="Pfam" id="PF03492">
    <property type="entry name" value="Methyltransf_7"/>
    <property type="match status" value="1"/>
</dbReference>
<evidence type="ECO:0000313" key="1">
    <source>
        <dbReference type="EMBL" id="GAY67528.1"/>
    </source>
</evidence>
<dbReference type="SUPFAM" id="SSF53335">
    <property type="entry name" value="S-adenosyl-L-methionine-dependent methyltransferases"/>
    <property type="match status" value="1"/>
</dbReference>
<name>A0A2H5QSE4_CITUN</name>
<dbReference type="Gene3D" id="3.40.50.150">
    <property type="entry name" value="Vaccinia Virus protein VP39"/>
    <property type="match status" value="1"/>
</dbReference>
<protein>
    <submittedName>
        <fullName evidence="1">Uncharacterized protein</fullName>
    </submittedName>
</protein>
<sequence>MCRVFSKIACFPIQLYIFIRGKRFVKEVAKAYSTQFKKDIESFLNARAQELVVGGLMSQTAFGNN</sequence>
<dbReference type="EMBL" id="BDQV01000716">
    <property type="protein sequence ID" value="GAY67528.1"/>
    <property type="molecule type" value="Genomic_DNA"/>
</dbReference>
<keyword evidence="2" id="KW-1185">Reference proteome</keyword>
<dbReference type="Proteomes" id="UP000236630">
    <property type="component" value="Unassembled WGS sequence"/>
</dbReference>
<dbReference type="InterPro" id="IPR005299">
    <property type="entry name" value="MeTrfase_7"/>
</dbReference>
<dbReference type="GO" id="GO:0008168">
    <property type="term" value="F:methyltransferase activity"/>
    <property type="evidence" value="ECO:0007669"/>
    <property type="project" value="InterPro"/>
</dbReference>
<accession>A0A2H5QSE4</accession>
<reference evidence="1 2" key="1">
    <citation type="journal article" date="2017" name="Front. Genet.">
        <title>Draft sequencing of the heterozygous diploid genome of Satsuma (Citrus unshiu Marc.) using a hybrid assembly approach.</title>
        <authorList>
            <person name="Shimizu T."/>
            <person name="Tanizawa Y."/>
            <person name="Mochizuki T."/>
            <person name="Nagasaki H."/>
            <person name="Yoshioka T."/>
            <person name="Toyoda A."/>
            <person name="Fujiyama A."/>
            <person name="Kaminuma E."/>
            <person name="Nakamura Y."/>
        </authorList>
    </citation>
    <scope>NUCLEOTIDE SEQUENCE [LARGE SCALE GENOMIC DNA]</scope>
    <source>
        <strain evidence="2">cv. Miyagawa wase</strain>
    </source>
</reference>
<dbReference type="AlphaFoldDB" id="A0A2H5QSE4"/>
<gene>
    <name evidence="1" type="ORF">CUMW_257220</name>
</gene>
<proteinExistence type="predicted"/>